<dbReference type="GO" id="GO:0016746">
    <property type="term" value="F:acyltransferase activity"/>
    <property type="evidence" value="ECO:0007669"/>
    <property type="project" value="UniProtKB-KW"/>
</dbReference>
<evidence type="ECO:0000313" key="4">
    <source>
        <dbReference type="Proteomes" id="UP001301442"/>
    </source>
</evidence>
<dbReference type="PANTHER" id="PTHR23028:SF53">
    <property type="entry name" value="ACYL_TRANSF_3 DOMAIN-CONTAINING PROTEIN"/>
    <property type="match status" value="1"/>
</dbReference>
<dbReference type="EC" id="2.3.-.-" evidence="3"/>
<evidence type="ECO:0000256" key="1">
    <source>
        <dbReference type="SAM" id="Phobius"/>
    </source>
</evidence>
<evidence type="ECO:0000259" key="2">
    <source>
        <dbReference type="Pfam" id="PF01757"/>
    </source>
</evidence>
<feature type="transmembrane region" description="Helical" evidence="1">
    <location>
        <begin position="247"/>
        <end position="264"/>
    </location>
</feature>
<feature type="transmembrane region" description="Helical" evidence="1">
    <location>
        <begin position="40"/>
        <end position="63"/>
    </location>
</feature>
<feature type="transmembrane region" description="Helical" evidence="1">
    <location>
        <begin position="9"/>
        <end position="28"/>
    </location>
</feature>
<name>A0ABZ0GSP4_9GAMM</name>
<protein>
    <submittedName>
        <fullName evidence="3">Acyltransferase</fullName>
        <ecNumber evidence="3">2.3.-.-</ecNumber>
    </submittedName>
</protein>
<dbReference type="RefSeq" id="WP_348397748.1">
    <property type="nucleotide sequence ID" value="NZ_CP136600.1"/>
</dbReference>
<accession>A0ABZ0GSP4</accession>
<feature type="transmembrane region" description="Helical" evidence="1">
    <location>
        <begin position="222"/>
        <end position="241"/>
    </location>
</feature>
<keyword evidence="1" id="KW-0472">Membrane</keyword>
<dbReference type="Proteomes" id="UP001301442">
    <property type="component" value="Chromosome"/>
</dbReference>
<dbReference type="EMBL" id="CP136600">
    <property type="protein sequence ID" value="WOH38982.1"/>
    <property type="molecule type" value="Genomic_DNA"/>
</dbReference>
<organism evidence="3 4">
    <name type="scientific">Thalassotalea fonticola</name>
    <dbReference type="NCBI Taxonomy" id="3065649"/>
    <lineage>
        <taxon>Bacteria</taxon>
        <taxon>Pseudomonadati</taxon>
        <taxon>Pseudomonadota</taxon>
        <taxon>Gammaproteobacteria</taxon>
        <taxon>Alteromonadales</taxon>
        <taxon>Colwelliaceae</taxon>
        <taxon>Thalassotalea</taxon>
    </lineage>
</organism>
<feature type="transmembrane region" description="Helical" evidence="1">
    <location>
        <begin position="136"/>
        <end position="157"/>
    </location>
</feature>
<dbReference type="InterPro" id="IPR002656">
    <property type="entry name" value="Acyl_transf_3_dom"/>
</dbReference>
<dbReference type="InterPro" id="IPR050879">
    <property type="entry name" value="Acyltransferase_3"/>
</dbReference>
<feature type="transmembrane region" description="Helical" evidence="1">
    <location>
        <begin position="84"/>
        <end position="102"/>
    </location>
</feature>
<sequence>MDKLNGIQILRGLAASIVVYHHFMQIFYKFESNNFLGDFFSNYGDFGVDIFFVISGLVMAISLQNKKQTSASFFKNRLVRIAPTYYFYTLIFLLMGIIFDSINSSHASIESVLKSLLFITHENPSPDLGFFPTLSVGWTLNFEMFFYLVLTLILFLPFSILSKLAIAVFVLSFSPVLYKITKVNIYEVVAGNYKLIEFSLGILLGIAFNLENKLGITSKLTYFTKLTLLLLGFILLQVVSHPLVKELLLASYVVLLFIFFGQTFNKKNSIIKFFIYLGEISYSVYLSHLIIIFLIWSFLPILDNYYLVILGVLLTTLGTFFVSVITHKHIEVGLSTTLKEYFR</sequence>
<dbReference type="PANTHER" id="PTHR23028">
    <property type="entry name" value="ACETYLTRANSFERASE"/>
    <property type="match status" value="1"/>
</dbReference>
<evidence type="ECO:0000313" key="3">
    <source>
        <dbReference type="EMBL" id="WOH38982.1"/>
    </source>
</evidence>
<keyword evidence="1" id="KW-0812">Transmembrane</keyword>
<feature type="transmembrane region" description="Helical" evidence="1">
    <location>
        <begin position="305"/>
        <end position="325"/>
    </location>
</feature>
<feature type="domain" description="Acyltransferase 3" evidence="2">
    <location>
        <begin position="5"/>
        <end position="326"/>
    </location>
</feature>
<proteinExistence type="predicted"/>
<keyword evidence="3" id="KW-0012">Acyltransferase</keyword>
<keyword evidence="4" id="KW-1185">Reference proteome</keyword>
<gene>
    <name evidence="3" type="ORF">RI844_07110</name>
</gene>
<keyword evidence="3" id="KW-0808">Transferase</keyword>
<dbReference type="Pfam" id="PF01757">
    <property type="entry name" value="Acyl_transf_3"/>
    <property type="match status" value="1"/>
</dbReference>
<feature type="transmembrane region" description="Helical" evidence="1">
    <location>
        <begin position="276"/>
        <end position="299"/>
    </location>
</feature>
<feature type="transmembrane region" description="Helical" evidence="1">
    <location>
        <begin position="193"/>
        <end position="210"/>
    </location>
</feature>
<reference evidence="3 4" key="1">
    <citation type="submission" date="2023-09" db="EMBL/GenBank/DDBJ databases">
        <authorList>
            <person name="Qi X."/>
        </authorList>
    </citation>
    <scope>NUCLEOTIDE SEQUENCE [LARGE SCALE GENOMIC DNA]</scope>
    <source>
        <strain evidence="3 4">S1-1</strain>
    </source>
</reference>
<keyword evidence="1" id="KW-1133">Transmembrane helix</keyword>